<accession>A0A6I9QW43</accession>
<dbReference type="KEGG" id="egu:105041000"/>
<dbReference type="Proteomes" id="UP000504607">
    <property type="component" value="Chromosome 3"/>
</dbReference>
<reference evidence="3" key="1">
    <citation type="submission" date="2025-08" db="UniProtKB">
        <authorList>
            <consortium name="RefSeq"/>
        </authorList>
    </citation>
    <scope>IDENTIFICATION</scope>
</reference>
<dbReference type="RefSeq" id="XP_010916084.1">
    <property type="nucleotide sequence ID" value="XM_010917782.3"/>
</dbReference>
<dbReference type="InParanoid" id="A0A6I9QW43"/>
<evidence type="ECO:0000256" key="1">
    <source>
        <dbReference type="SAM" id="MobiDB-lite"/>
    </source>
</evidence>
<sequence>MQPFSSHARFFSTLKQAEDRLASERKRSKPAPETCPSSDLLSSPIFLDSPAGPSTRPPGLQESSSGPPPDFFSCSPSPSPLDDDDGRGSGDEDGEAADDIEQLMALLGLSAGECADEGDGVVGDCCDCSGGGGFYSKVAGVKGPKCEKERRRLDGWIDYYYRGDDGGERREPARLAHLLLAKAAYLDWDREDGEDGLGAIGFPDTVKEFLEHDPPERKKMGGQSTEH</sequence>
<organism evidence="2 3">
    <name type="scientific">Elaeis guineensis var. tenera</name>
    <name type="common">Oil palm</name>
    <dbReference type="NCBI Taxonomy" id="51953"/>
    <lineage>
        <taxon>Eukaryota</taxon>
        <taxon>Viridiplantae</taxon>
        <taxon>Streptophyta</taxon>
        <taxon>Embryophyta</taxon>
        <taxon>Tracheophyta</taxon>
        <taxon>Spermatophyta</taxon>
        <taxon>Magnoliopsida</taxon>
        <taxon>Liliopsida</taxon>
        <taxon>Arecaceae</taxon>
        <taxon>Arecoideae</taxon>
        <taxon>Cocoseae</taxon>
        <taxon>Elaeidinae</taxon>
        <taxon>Elaeis</taxon>
    </lineage>
</organism>
<evidence type="ECO:0000313" key="2">
    <source>
        <dbReference type="Proteomes" id="UP000504607"/>
    </source>
</evidence>
<evidence type="ECO:0000313" key="3">
    <source>
        <dbReference type="RefSeq" id="XP_010916084.1"/>
    </source>
</evidence>
<feature type="compositionally biased region" description="Acidic residues" evidence="1">
    <location>
        <begin position="81"/>
        <end position="98"/>
    </location>
</feature>
<dbReference type="OrthoDB" id="1932225at2759"/>
<dbReference type="AlphaFoldDB" id="A0A6I9QW43"/>
<protein>
    <submittedName>
        <fullName evidence="3">Uncharacterized protein LOC105041000</fullName>
    </submittedName>
</protein>
<keyword evidence="2" id="KW-1185">Reference proteome</keyword>
<feature type="compositionally biased region" description="Basic and acidic residues" evidence="1">
    <location>
        <begin position="16"/>
        <end position="25"/>
    </location>
</feature>
<feature type="region of interest" description="Disordered" evidence="1">
    <location>
        <begin position="208"/>
        <end position="227"/>
    </location>
</feature>
<gene>
    <name evidence="3" type="primary">LOC105041000</name>
</gene>
<dbReference type="GeneID" id="105041000"/>
<name>A0A6I9QW43_ELAGV</name>
<feature type="region of interest" description="Disordered" evidence="1">
    <location>
        <begin position="1"/>
        <end position="98"/>
    </location>
</feature>
<proteinExistence type="predicted"/>
<dbReference type="FunCoup" id="A0A6I9QW43">
    <property type="interactions" value="28"/>
</dbReference>